<dbReference type="InterPro" id="IPR013099">
    <property type="entry name" value="K_chnl_dom"/>
</dbReference>
<keyword evidence="4 11" id="KW-0812">Transmembrane</keyword>
<comment type="subcellular location">
    <subcellularLocation>
        <location evidence="1">Membrane</location>
        <topology evidence="1">Multi-pass membrane protein</topology>
    </subcellularLocation>
</comment>
<protein>
    <recommendedName>
        <fullName evidence="14">Potassium channel domain-containing protein</fullName>
    </recommendedName>
</protein>
<feature type="transmembrane region" description="Helical" evidence="13">
    <location>
        <begin position="67"/>
        <end position="84"/>
    </location>
</feature>
<keyword evidence="6" id="KW-0630">Potassium</keyword>
<comment type="similarity">
    <text evidence="11">Belongs to the two pore domain potassium channel (TC 1.A.1.8) family.</text>
</comment>
<evidence type="ECO:0000256" key="5">
    <source>
        <dbReference type="ARBA" id="ARBA00022826"/>
    </source>
</evidence>
<evidence type="ECO:0000256" key="10">
    <source>
        <dbReference type="ARBA" id="ARBA00023303"/>
    </source>
</evidence>
<evidence type="ECO:0000256" key="2">
    <source>
        <dbReference type="ARBA" id="ARBA00022448"/>
    </source>
</evidence>
<dbReference type="SUPFAM" id="SSF81324">
    <property type="entry name" value="Voltage-gated potassium channels"/>
    <property type="match status" value="2"/>
</dbReference>
<feature type="transmembrane region" description="Helical" evidence="13">
    <location>
        <begin position="140"/>
        <end position="161"/>
    </location>
</feature>
<dbReference type="GO" id="GO:0005267">
    <property type="term" value="F:potassium channel activity"/>
    <property type="evidence" value="ECO:0007669"/>
    <property type="project" value="UniProtKB-KW"/>
</dbReference>
<reference evidence="15" key="1">
    <citation type="submission" date="2023-01" db="EMBL/GenBank/DDBJ databases">
        <title>Metagenome sequencing of chrysophaentin producing Chrysophaeum taylorii.</title>
        <authorList>
            <person name="Davison J."/>
            <person name="Bewley C."/>
        </authorList>
    </citation>
    <scope>NUCLEOTIDE SEQUENCE</scope>
    <source>
        <strain evidence="15">NIES-1699</strain>
    </source>
</reference>
<evidence type="ECO:0000313" key="15">
    <source>
        <dbReference type="EMBL" id="KAJ8611172.1"/>
    </source>
</evidence>
<dbReference type="EMBL" id="JAQMWT010000081">
    <property type="protein sequence ID" value="KAJ8611172.1"/>
    <property type="molecule type" value="Genomic_DNA"/>
</dbReference>
<evidence type="ECO:0000313" key="16">
    <source>
        <dbReference type="Proteomes" id="UP001230188"/>
    </source>
</evidence>
<evidence type="ECO:0000256" key="4">
    <source>
        <dbReference type="ARBA" id="ARBA00022692"/>
    </source>
</evidence>
<accession>A0AAD7UMM6</accession>
<keyword evidence="2 11" id="KW-0813">Transport</keyword>
<feature type="domain" description="Potassium channel" evidence="14">
    <location>
        <begin position="148"/>
        <end position="214"/>
    </location>
</feature>
<dbReference type="Pfam" id="PF07885">
    <property type="entry name" value="Ion_trans_2"/>
    <property type="match status" value="2"/>
</dbReference>
<dbReference type="PRINTS" id="PR01333">
    <property type="entry name" value="2POREKCHANEL"/>
</dbReference>
<keyword evidence="7 13" id="KW-1133">Transmembrane helix</keyword>
<keyword evidence="16" id="KW-1185">Reference proteome</keyword>
<sequence length="373" mass="42316">MILSCGMERVEWWWTHTKNWVAIVVFYVASVGLMCYLEDISVVDSVYMITTTITTVGYGDVSPSTKAGRLVMCVVIAVGIYLIFDRIARYAALLHAGISVFQRRFFAALGIQTVSISDLPVTKHPPSEVNALLNYKRRYFFAWFPLLFMFAVAFLVNLLHLDLSVIDALYLTFATLSTVGYGDVSPTNVSQRIFSSVFLLVFVVVASKTISDVVHVSLRRRIRRGEGLPDLERCLLDKAAAGVVDDVVITESDYIVETLRSGHLVDEHILVAIRRHYFWLTPRRRLDAHLLHAQIGGGMDFDDWWDTYWKPKVTRARAAAETYKRRQSALDKIAFHYIQDDDDDDKGGRPRSSLTSEGRRTTRLSKGMSIIDF</sequence>
<dbReference type="PANTHER" id="PTHR10027">
    <property type="entry name" value="CALCIUM-ACTIVATED POTASSIUM CHANNEL ALPHA CHAIN"/>
    <property type="match status" value="1"/>
</dbReference>
<feature type="transmembrane region" description="Helical" evidence="13">
    <location>
        <begin position="20"/>
        <end position="37"/>
    </location>
</feature>
<evidence type="ECO:0000256" key="3">
    <source>
        <dbReference type="ARBA" id="ARBA00022538"/>
    </source>
</evidence>
<feature type="transmembrane region" description="Helical" evidence="13">
    <location>
        <begin position="193"/>
        <end position="214"/>
    </location>
</feature>
<feature type="domain" description="Potassium channel" evidence="14">
    <location>
        <begin position="23"/>
        <end position="84"/>
    </location>
</feature>
<proteinExistence type="inferred from homology"/>
<dbReference type="GO" id="GO:0016020">
    <property type="term" value="C:membrane"/>
    <property type="evidence" value="ECO:0007669"/>
    <property type="project" value="UniProtKB-SubCell"/>
</dbReference>
<gene>
    <name evidence="15" type="ORF">CTAYLR_003551</name>
</gene>
<evidence type="ECO:0000256" key="1">
    <source>
        <dbReference type="ARBA" id="ARBA00004141"/>
    </source>
</evidence>
<keyword evidence="3" id="KW-0633">Potassium transport</keyword>
<dbReference type="PANTHER" id="PTHR10027:SF10">
    <property type="entry name" value="SLOWPOKE 2, ISOFORM D"/>
    <property type="match status" value="1"/>
</dbReference>
<dbReference type="InterPro" id="IPR047871">
    <property type="entry name" value="K_chnl_Slo-like"/>
</dbReference>
<organism evidence="15 16">
    <name type="scientific">Chrysophaeum taylorii</name>
    <dbReference type="NCBI Taxonomy" id="2483200"/>
    <lineage>
        <taxon>Eukaryota</taxon>
        <taxon>Sar</taxon>
        <taxon>Stramenopiles</taxon>
        <taxon>Ochrophyta</taxon>
        <taxon>Pelagophyceae</taxon>
        <taxon>Pelagomonadales</taxon>
        <taxon>Pelagomonadaceae</taxon>
        <taxon>Chrysophaeum</taxon>
    </lineage>
</organism>
<evidence type="ECO:0000256" key="7">
    <source>
        <dbReference type="ARBA" id="ARBA00022989"/>
    </source>
</evidence>
<evidence type="ECO:0000256" key="12">
    <source>
        <dbReference type="SAM" id="MobiDB-lite"/>
    </source>
</evidence>
<keyword evidence="5" id="KW-0631">Potassium channel</keyword>
<dbReference type="Gene3D" id="1.10.287.70">
    <property type="match status" value="2"/>
</dbReference>
<comment type="caution">
    <text evidence="15">The sequence shown here is derived from an EMBL/GenBank/DDBJ whole genome shotgun (WGS) entry which is preliminary data.</text>
</comment>
<dbReference type="InterPro" id="IPR003280">
    <property type="entry name" value="2pore_dom_K_chnl"/>
</dbReference>
<evidence type="ECO:0000256" key="13">
    <source>
        <dbReference type="SAM" id="Phobius"/>
    </source>
</evidence>
<evidence type="ECO:0000256" key="11">
    <source>
        <dbReference type="RuleBase" id="RU003857"/>
    </source>
</evidence>
<evidence type="ECO:0000256" key="6">
    <source>
        <dbReference type="ARBA" id="ARBA00022958"/>
    </source>
</evidence>
<evidence type="ECO:0000256" key="8">
    <source>
        <dbReference type="ARBA" id="ARBA00023065"/>
    </source>
</evidence>
<evidence type="ECO:0000256" key="9">
    <source>
        <dbReference type="ARBA" id="ARBA00023136"/>
    </source>
</evidence>
<feature type="region of interest" description="Disordered" evidence="12">
    <location>
        <begin position="341"/>
        <end position="360"/>
    </location>
</feature>
<evidence type="ECO:0000259" key="14">
    <source>
        <dbReference type="Pfam" id="PF07885"/>
    </source>
</evidence>
<keyword evidence="10 11" id="KW-0407">Ion channel</keyword>
<keyword evidence="8 11" id="KW-0406">Ion transport</keyword>
<dbReference type="Proteomes" id="UP001230188">
    <property type="component" value="Unassembled WGS sequence"/>
</dbReference>
<name>A0AAD7UMM6_9STRA</name>
<dbReference type="AlphaFoldDB" id="A0AAD7UMM6"/>
<keyword evidence="9 13" id="KW-0472">Membrane</keyword>